<evidence type="ECO:0000313" key="4">
    <source>
        <dbReference type="Proteomes" id="UP000298663"/>
    </source>
</evidence>
<name>A0A4U5PC12_STECR</name>
<comment type="caution">
    <text evidence="3">The sequence shown here is derived from an EMBL/GenBank/DDBJ whole genome shotgun (WGS) entry which is preliminary data.</text>
</comment>
<protein>
    <recommendedName>
        <fullName evidence="2">DUF4604 domain-containing protein</fullName>
    </recommendedName>
</protein>
<dbReference type="EMBL" id="AZBU02000002">
    <property type="protein sequence ID" value="TKR93878.1"/>
    <property type="molecule type" value="Genomic_DNA"/>
</dbReference>
<dbReference type="AlphaFoldDB" id="A0A4U5PC12"/>
<feature type="compositionally biased region" description="Basic and acidic residues" evidence="1">
    <location>
        <begin position="82"/>
        <end position="102"/>
    </location>
</feature>
<proteinExistence type="predicted"/>
<dbReference type="Proteomes" id="UP000298663">
    <property type="component" value="Unassembled WGS sequence"/>
</dbReference>
<dbReference type="PANTHER" id="PTHR31195:SF2">
    <property type="entry name" value="GEO02494P1"/>
    <property type="match status" value="1"/>
</dbReference>
<accession>A0A4U5PC12</accession>
<dbReference type="STRING" id="34508.A0A4U5PC12"/>
<feature type="compositionally biased region" description="Basic residues" evidence="1">
    <location>
        <begin position="119"/>
        <end position="130"/>
    </location>
</feature>
<evidence type="ECO:0000259" key="2">
    <source>
        <dbReference type="Pfam" id="PF15377"/>
    </source>
</evidence>
<evidence type="ECO:0000313" key="3">
    <source>
        <dbReference type="EMBL" id="TKR93878.1"/>
    </source>
</evidence>
<reference evidence="3 4" key="1">
    <citation type="journal article" date="2015" name="Genome Biol.">
        <title>Comparative genomics of Steinernema reveals deeply conserved gene regulatory networks.</title>
        <authorList>
            <person name="Dillman A.R."/>
            <person name="Macchietto M."/>
            <person name="Porter C.F."/>
            <person name="Rogers A."/>
            <person name="Williams B."/>
            <person name="Antoshechkin I."/>
            <person name="Lee M.M."/>
            <person name="Goodwin Z."/>
            <person name="Lu X."/>
            <person name="Lewis E.E."/>
            <person name="Goodrich-Blair H."/>
            <person name="Stock S.P."/>
            <person name="Adams B.J."/>
            <person name="Sternberg P.W."/>
            <person name="Mortazavi A."/>
        </authorList>
    </citation>
    <scope>NUCLEOTIDE SEQUENCE [LARGE SCALE GENOMIC DNA]</scope>
    <source>
        <strain evidence="3 4">ALL</strain>
    </source>
</reference>
<feature type="region of interest" description="Disordered" evidence="1">
    <location>
        <begin position="37"/>
        <end position="160"/>
    </location>
</feature>
<feature type="compositionally biased region" description="Basic and acidic residues" evidence="1">
    <location>
        <begin position="150"/>
        <end position="160"/>
    </location>
</feature>
<dbReference type="Pfam" id="PF15377">
    <property type="entry name" value="DUF4604"/>
    <property type="match status" value="1"/>
</dbReference>
<dbReference type="PANTHER" id="PTHR31195">
    <property type="entry name" value="GEO02494P1"/>
    <property type="match status" value="1"/>
</dbReference>
<organism evidence="3 4">
    <name type="scientific">Steinernema carpocapsae</name>
    <name type="common">Entomopathogenic nematode</name>
    <dbReference type="NCBI Taxonomy" id="34508"/>
    <lineage>
        <taxon>Eukaryota</taxon>
        <taxon>Metazoa</taxon>
        <taxon>Ecdysozoa</taxon>
        <taxon>Nematoda</taxon>
        <taxon>Chromadorea</taxon>
        <taxon>Rhabditida</taxon>
        <taxon>Tylenchina</taxon>
        <taxon>Panagrolaimomorpha</taxon>
        <taxon>Strongyloidoidea</taxon>
        <taxon>Steinernematidae</taxon>
        <taxon>Steinernema</taxon>
    </lineage>
</organism>
<gene>
    <name evidence="3" type="ORF">L596_008252</name>
</gene>
<reference evidence="3 4" key="2">
    <citation type="journal article" date="2019" name="G3 (Bethesda)">
        <title>Hybrid Assembly of the Genome of the Entomopathogenic Nematode Steinernema carpocapsae Identifies the X-Chromosome.</title>
        <authorList>
            <person name="Serra L."/>
            <person name="Macchietto M."/>
            <person name="Macias-Munoz A."/>
            <person name="McGill C.J."/>
            <person name="Rodriguez I.M."/>
            <person name="Rodriguez B."/>
            <person name="Murad R."/>
            <person name="Mortazavi A."/>
        </authorList>
    </citation>
    <scope>NUCLEOTIDE SEQUENCE [LARGE SCALE GENOMIC DNA]</scope>
    <source>
        <strain evidence="3 4">ALL</strain>
    </source>
</reference>
<feature type="domain" description="DUF4604" evidence="2">
    <location>
        <begin position="13"/>
        <end position="149"/>
    </location>
</feature>
<dbReference type="OrthoDB" id="10043580at2759"/>
<evidence type="ECO:0000256" key="1">
    <source>
        <dbReference type="SAM" id="MobiDB-lite"/>
    </source>
</evidence>
<sequence length="160" mass="18818">MAEKKLTYKQKSSIAWVDNGDPPFLQKMKAQLGFREGPNIEDKMASTSSEHFTQDDREEDDILQLKEEDRPQIVVLNPESDLTEKDFSKEAQKRYEEEDREKTNRRRQNHVQKAGPKTSSKRRRRKRRGGIRTFREEENEASTSSGRRKTQGEHDPALLW</sequence>
<dbReference type="InterPro" id="IPR040219">
    <property type="entry name" value="KIAA1143-like"/>
</dbReference>
<dbReference type="InterPro" id="IPR027911">
    <property type="entry name" value="DUF4604"/>
</dbReference>
<keyword evidence="4" id="KW-1185">Reference proteome</keyword>